<dbReference type="InterPro" id="IPR016617">
    <property type="entry name" value="ARMC1"/>
</dbReference>
<dbReference type="Proteomes" id="UP000694892">
    <property type="component" value="Chromosome 5S"/>
</dbReference>
<sequence length="172" mass="19700">MDAVSMVIQLRDLTSNPQNRTSIVRDKSCLAGLILFLSHQDDCVVEFTLKKNKPCFLSTRCNKQAKTVTLYIQGLRDAEKKHLCEEALLKVKCVISFIFQIAMQRFTVRIYVPLHEINVTVERDPCLPDYFPDEVSHQKELDKAVIPTESKSNSQGSWINAAANFLSKTFFW</sequence>
<proteinExistence type="predicted"/>
<dbReference type="OMA" id="TRREISC"/>
<accession>A0A974CRP4</accession>
<protein>
    <submittedName>
        <fullName evidence="1">Uncharacterized protein</fullName>
    </submittedName>
</protein>
<name>A0A974CRP4_XENLA</name>
<organism evidence="1 2">
    <name type="scientific">Xenopus laevis</name>
    <name type="common">African clawed frog</name>
    <dbReference type="NCBI Taxonomy" id="8355"/>
    <lineage>
        <taxon>Eukaryota</taxon>
        <taxon>Metazoa</taxon>
        <taxon>Chordata</taxon>
        <taxon>Craniata</taxon>
        <taxon>Vertebrata</taxon>
        <taxon>Euteleostomi</taxon>
        <taxon>Amphibia</taxon>
        <taxon>Batrachia</taxon>
        <taxon>Anura</taxon>
        <taxon>Pipoidea</taxon>
        <taxon>Pipidae</taxon>
        <taxon>Xenopodinae</taxon>
        <taxon>Xenopus</taxon>
        <taxon>Xenopus</taxon>
    </lineage>
</organism>
<evidence type="ECO:0000313" key="1">
    <source>
        <dbReference type="EMBL" id="OCT78088.1"/>
    </source>
</evidence>
<dbReference type="EMBL" id="CM004475">
    <property type="protein sequence ID" value="OCT78088.1"/>
    <property type="molecule type" value="Genomic_DNA"/>
</dbReference>
<dbReference type="PANTHER" id="PTHR46840:SF3">
    <property type="entry name" value="ARMADILLO REPEAT-CONTAINING PROTEIN 1"/>
    <property type="match status" value="1"/>
</dbReference>
<gene>
    <name evidence="1" type="ORF">XELAEV_18029190mg</name>
</gene>
<evidence type="ECO:0000313" key="2">
    <source>
        <dbReference type="Proteomes" id="UP000694892"/>
    </source>
</evidence>
<dbReference type="PANTHER" id="PTHR46840">
    <property type="entry name" value="ARMADILLO REPEAT-CONTAINING PROTEIN 1"/>
    <property type="match status" value="1"/>
</dbReference>
<reference evidence="2" key="1">
    <citation type="journal article" date="2016" name="Nature">
        <title>Genome evolution in the allotetraploid frog Xenopus laevis.</title>
        <authorList>
            <person name="Session A.M."/>
            <person name="Uno Y."/>
            <person name="Kwon T."/>
            <person name="Chapman J.A."/>
            <person name="Toyoda A."/>
            <person name="Takahashi S."/>
            <person name="Fukui A."/>
            <person name="Hikosaka A."/>
            <person name="Suzuki A."/>
            <person name="Kondo M."/>
            <person name="van Heeringen S.J."/>
            <person name="Quigley I."/>
            <person name="Heinz S."/>
            <person name="Ogino H."/>
            <person name="Ochi H."/>
            <person name="Hellsten U."/>
            <person name="Lyons J.B."/>
            <person name="Simakov O."/>
            <person name="Putnam N."/>
            <person name="Stites J."/>
            <person name="Kuroki Y."/>
            <person name="Tanaka T."/>
            <person name="Michiue T."/>
            <person name="Watanabe M."/>
            <person name="Bogdanovic O."/>
            <person name="Lister R."/>
            <person name="Georgiou G."/>
            <person name="Paranjpe S.S."/>
            <person name="van Kruijsbergen I."/>
            <person name="Shu S."/>
            <person name="Carlson J."/>
            <person name="Kinoshita T."/>
            <person name="Ohta Y."/>
            <person name="Mawaribuchi S."/>
            <person name="Jenkins J."/>
            <person name="Grimwood J."/>
            <person name="Schmutz J."/>
            <person name="Mitros T."/>
            <person name="Mozaffari S.V."/>
            <person name="Suzuki Y."/>
            <person name="Haramoto Y."/>
            <person name="Yamamoto T.S."/>
            <person name="Takagi C."/>
            <person name="Heald R."/>
            <person name="Miller K."/>
            <person name="Haudenschild C."/>
            <person name="Kitzman J."/>
            <person name="Nakayama T."/>
            <person name="Izutsu Y."/>
            <person name="Robert J."/>
            <person name="Fortriede J."/>
            <person name="Burns K."/>
            <person name="Lotay V."/>
            <person name="Karimi K."/>
            <person name="Yasuoka Y."/>
            <person name="Dichmann D.S."/>
            <person name="Flajnik M.F."/>
            <person name="Houston D.W."/>
            <person name="Shendure J."/>
            <person name="DuPasquier L."/>
            <person name="Vize P.D."/>
            <person name="Zorn A.M."/>
            <person name="Ito M."/>
            <person name="Marcotte E.M."/>
            <person name="Wallingford J.B."/>
            <person name="Ito Y."/>
            <person name="Asashima M."/>
            <person name="Ueno N."/>
            <person name="Matsuda Y."/>
            <person name="Veenstra G.J."/>
            <person name="Fujiyama A."/>
            <person name="Harland R.M."/>
            <person name="Taira M."/>
            <person name="Rokhsar D.S."/>
        </authorList>
    </citation>
    <scope>NUCLEOTIDE SEQUENCE [LARGE SCALE GENOMIC DNA]</scope>
    <source>
        <strain evidence="2">J</strain>
    </source>
</reference>
<dbReference type="AlphaFoldDB" id="A0A974CRP4"/>